<dbReference type="InterPro" id="IPR005511">
    <property type="entry name" value="SMP-30"/>
</dbReference>
<dbReference type="EMBL" id="JBDPZN010000009">
    <property type="protein sequence ID" value="MEO3684118.1"/>
    <property type="molecule type" value="Genomic_DNA"/>
</dbReference>
<dbReference type="RefSeq" id="WP_347690778.1">
    <property type="nucleotide sequence ID" value="NZ_JBDPZN010000009.1"/>
</dbReference>
<dbReference type="GO" id="GO:0016787">
    <property type="term" value="F:hydrolase activity"/>
    <property type="evidence" value="ECO:0007669"/>
    <property type="project" value="UniProtKB-KW"/>
</dbReference>
<gene>
    <name evidence="3" type="ORF">ABHN84_17745</name>
</gene>
<comment type="similarity">
    <text evidence="1">Belongs to the SMP-30/CGR1 family.</text>
</comment>
<dbReference type="PRINTS" id="PR01790">
    <property type="entry name" value="SMP30FAMILY"/>
</dbReference>
<dbReference type="Proteomes" id="UP001477278">
    <property type="component" value="Unassembled WGS sequence"/>
</dbReference>
<protein>
    <submittedName>
        <fullName evidence="3">SMP-30/gluconolactonase/LRE family protein</fullName>
        <ecNumber evidence="3">3.1.1.99</ecNumber>
    </submittedName>
</protein>
<sequence length="315" mass="35990">MTNTPSCIGELIQIIPSQNQLGENALWHPEHRAIYWIDITAGQIHQYNVDTQQHRQYRLPYRVGSFAFLAEQQKYQLIIAFEQGIALYHLDTQELVWLSQPEAAQIGNRFNDGRIDRCGDFWAGTMVEKRHTPNQHGNLYRIDHQGKCHKLVEKILISNGLCWSPDGKLMYHADSERHCIYRYHYCQQSKTLTDKTVFANTEPHVFPDGSTVDAEGFIWNAQWGDHSVVRYSPEGEIVEKLILPAVQPSSVAIGGPNLDWLIVTTSRVELSPQQLADYPLSGNVFIYQLHQVTGLVETQCKLRIDTPQKQAVCAH</sequence>
<reference evidence="3 4" key="1">
    <citation type="submission" date="2024-05" db="EMBL/GenBank/DDBJ databases">
        <title>Genome sequencing of Marine Estuary Bacteria, Shewanella vesiculosa and S. baltica, and Pseudomonas syringae.</title>
        <authorList>
            <person name="Gurung A."/>
            <person name="Maclea K.S."/>
        </authorList>
    </citation>
    <scope>NUCLEOTIDE SEQUENCE [LARGE SCALE GENOMIC DNA]</scope>
    <source>
        <strain evidence="3 4">1A</strain>
    </source>
</reference>
<evidence type="ECO:0000313" key="3">
    <source>
        <dbReference type="EMBL" id="MEO3684118.1"/>
    </source>
</evidence>
<comment type="caution">
    <text evidence="3">The sequence shown here is derived from an EMBL/GenBank/DDBJ whole genome shotgun (WGS) entry which is preliminary data.</text>
</comment>
<evidence type="ECO:0000313" key="4">
    <source>
        <dbReference type="Proteomes" id="UP001477278"/>
    </source>
</evidence>
<feature type="domain" description="SMP-30/Gluconolactonase/LRE-like region" evidence="2">
    <location>
        <begin position="21"/>
        <end position="266"/>
    </location>
</feature>
<evidence type="ECO:0000256" key="1">
    <source>
        <dbReference type="ARBA" id="ARBA00008853"/>
    </source>
</evidence>
<dbReference type="PANTHER" id="PTHR10907:SF47">
    <property type="entry name" value="REGUCALCIN"/>
    <property type="match status" value="1"/>
</dbReference>
<dbReference type="InterPro" id="IPR011042">
    <property type="entry name" value="6-blade_b-propeller_TolB-like"/>
</dbReference>
<accession>A0ABV0FWY9</accession>
<dbReference type="EC" id="3.1.1.99" evidence="3"/>
<name>A0ABV0FWY9_9GAMM</name>
<dbReference type="PANTHER" id="PTHR10907">
    <property type="entry name" value="REGUCALCIN"/>
    <property type="match status" value="1"/>
</dbReference>
<keyword evidence="3" id="KW-0378">Hydrolase</keyword>
<organism evidence="3 4">
    <name type="scientific">Shewanella vesiculosa</name>
    <dbReference type="NCBI Taxonomy" id="518738"/>
    <lineage>
        <taxon>Bacteria</taxon>
        <taxon>Pseudomonadati</taxon>
        <taxon>Pseudomonadota</taxon>
        <taxon>Gammaproteobacteria</taxon>
        <taxon>Alteromonadales</taxon>
        <taxon>Shewanellaceae</taxon>
        <taxon>Shewanella</taxon>
    </lineage>
</organism>
<dbReference type="InterPro" id="IPR013658">
    <property type="entry name" value="SGL"/>
</dbReference>
<dbReference type="SUPFAM" id="SSF63829">
    <property type="entry name" value="Calcium-dependent phosphotriesterase"/>
    <property type="match status" value="1"/>
</dbReference>
<dbReference type="Gene3D" id="2.120.10.30">
    <property type="entry name" value="TolB, C-terminal domain"/>
    <property type="match status" value="1"/>
</dbReference>
<evidence type="ECO:0000259" key="2">
    <source>
        <dbReference type="Pfam" id="PF08450"/>
    </source>
</evidence>
<dbReference type="Pfam" id="PF08450">
    <property type="entry name" value="SGL"/>
    <property type="match status" value="1"/>
</dbReference>
<keyword evidence="4" id="KW-1185">Reference proteome</keyword>
<proteinExistence type="inferred from homology"/>